<keyword evidence="1" id="KW-0732">Signal</keyword>
<evidence type="ECO:0000313" key="3">
    <source>
        <dbReference type="RefSeq" id="XP_005099896.1"/>
    </source>
</evidence>
<dbReference type="Pfam" id="PF00811">
    <property type="entry name" value="Ependymin"/>
    <property type="match status" value="1"/>
</dbReference>
<organism evidence="2 3">
    <name type="scientific">Aplysia californica</name>
    <name type="common">California sea hare</name>
    <dbReference type="NCBI Taxonomy" id="6500"/>
    <lineage>
        <taxon>Eukaryota</taxon>
        <taxon>Metazoa</taxon>
        <taxon>Spiralia</taxon>
        <taxon>Lophotrochozoa</taxon>
        <taxon>Mollusca</taxon>
        <taxon>Gastropoda</taxon>
        <taxon>Heterobranchia</taxon>
        <taxon>Euthyneura</taxon>
        <taxon>Tectipleura</taxon>
        <taxon>Aplysiida</taxon>
        <taxon>Aplysioidea</taxon>
        <taxon>Aplysiidae</taxon>
        <taxon>Aplysia</taxon>
    </lineage>
</organism>
<sequence>MLKLLFFALLGLTLSVADIPRHCFSPPELTFRAFQFDHEYTTFNRFKAEYDVRDRRVAFLEEEVKGPAPGKQYLWLMFLHEEKAGFEFNLKTKKCKKFNPGKFHHFGTPEGSKFEADFYVGGPGESIDAEMWSDRTDFKREDWLGVFTKRNCYPIRTFTRNTHNNHTLTTNINDLVEGIEDPGLFDPPKECLQQGVLEEEMSETARRMYSIYSRTLL</sequence>
<dbReference type="PANTHER" id="PTHR10697">
    <property type="entry name" value="MAMMALIAN EPENDYMIN-RELATED PROTEIN 1"/>
    <property type="match status" value="1"/>
</dbReference>
<gene>
    <name evidence="3" type="primary">LOC101850482</name>
</gene>
<feature type="chain" id="PRO_5046764280" evidence="1">
    <location>
        <begin position="18"/>
        <end position="217"/>
    </location>
</feature>
<evidence type="ECO:0000256" key="1">
    <source>
        <dbReference type="SAM" id="SignalP"/>
    </source>
</evidence>
<proteinExistence type="predicted"/>
<feature type="signal peptide" evidence="1">
    <location>
        <begin position="1"/>
        <end position="17"/>
    </location>
</feature>
<dbReference type="RefSeq" id="XP_005099896.1">
    <property type="nucleotide sequence ID" value="XM_005099839.1"/>
</dbReference>
<evidence type="ECO:0000313" key="2">
    <source>
        <dbReference type="Proteomes" id="UP000694888"/>
    </source>
</evidence>
<accession>A0ABM0JRK2</accession>
<protein>
    <submittedName>
        <fullName evidence="3">Mammalian ependymin-related protein 1</fullName>
    </submittedName>
</protein>
<reference evidence="3" key="1">
    <citation type="submission" date="2025-08" db="UniProtKB">
        <authorList>
            <consortium name="RefSeq"/>
        </authorList>
    </citation>
    <scope>IDENTIFICATION</scope>
</reference>
<keyword evidence="2" id="KW-1185">Reference proteome</keyword>
<dbReference type="InterPro" id="IPR001299">
    <property type="entry name" value="Ependymin"/>
</dbReference>
<name>A0ABM0JRK2_APLCA</name>
<dbReference type="Proteomes" id="UP000694888">
    <property type="component" value="Unplaced"/>
</dbReference>
<dbReference type="GeneID" id="101850482"/>
<dbReference type="PANTHER" id="PTHR10697:SF1">
    <property type="entry name" value="MAMMALIAN EPENDYMIN-RELATED PROTEIN 1"/>
    <property type="match status" value="1"/>
</dbReference>